<dbReference type="SUPFAM" id="SSF50998">
    <property type="entry name" value="Quinoprotein alcohol dehydrogenase-like"/>
    <property type="match status" value="1"/>
</dbReference>
<dbReference type="EMBL" id="JBHSXN010000002">
    <property type="protein sequence ID" value="MFC6953119.1"/>
    <property type="molecule type" value="Genomic_DNA"/>
</dbReference>
<feature type="domain" description="Pyrrolo-quinoline quinone repeat" evidence="1">
    <location>
        <begin position="107"/>
        <end position="283"/>
    </location>
</feature>
<organism evidence="2 3">
    <name type="scientific">Halorubellus litoreus</name>
    <dbReference type="NCBI Taxonomy" id="755308"/>
    <lineage>
        <taxon>Archaea</taxon>
        <taxon>Methanobacteriati</taxon>
        <taxon>Methanobacteriota</taxon>
        <taxon>Stenosarchaea group</taxon>
        <taxon>Halobacteria</taxon>
        <taxon>Halobacteriales</taxon>
        <taxon>Halorubellaceae</taxon>
        <taxon>Halorubellus</taxon>
    </lineage>
</organism>
<dbReference type="AlphaFoldDB" id="A0ABD5VCF4"/>
<evidence type="ECO:0000313" key="2">
    <source>
        <dbReference type="EMBL" id="MFC6953119.1"/>
    </source>
</evidence>
<dbReference type="InterPro" id="IPR015943">
    <property type="entry name" value="WD40/YVTN_repeat-like_dom_sf"/>
</dbReference>
<sequence length="320" mass="34532">MDGNLLAPVHDGSTLYISVPTLPTSHSEEELKPTFIALEWPSGTQKWTQTVDNEYPYQPIVDENSLYTLGYNATITVLDTGSGEITDSIDLGYGWLDRGIHHGERLLGSADSQIYALSTESHTLDWEFESDREFVGGPAASGNTLVFATQYGGLIAIDTEDGSLTWKRSSIMGSRTSLSSPMIHDGSIFISSGSQLGSFSLTDGSTNWTIPLGGDTTLSPTLTDQGIVVCTDNQVYCHAGDSGERKWESELPGQPMSSGVGTPGAVFIPTKRNRIYKLDTQSGGVDDFIEAEAGADFYSLSVLGDHLFYSEKSTGIIYHT</sequence>
<keyword evidence="3" id="KW-1185">Reference proteome</keyword>
<dbReference type="SMART" id="SM00564">
    <property type="entry name" value="PQQ"/>
    <property type="match status" value="4"/>
</dbReference>
<evidence type="ECO:0000313" key="3">
    <source>
        <dbReference type="Proteomes" id="UP001596395"/>
    </source>
</evidence>
<protein>
    <submittedName>
        <fullName evidence="2">PQQ-binding-like beta-propeller repeat protein</fullName>
    </submittedName>
</protein>
<proteinExistence type="predicted"/>
<evidence type="ECO:0000259" key="1">
    <source>
        <dbReference type="Pfam" id="PF13360"/>
    </source>
</evidence>
<gene>
    <name evidence="2" type="ORF">ACFQGB_09610</name>
</gene>
<dbReference type="InterPro" id="IPR011047">
    <property type="entry name" value="Quinoprotein_ADH-like_sf"/>
</dbReference>
<dbReference type="Gene3D" id="2.130.10.10">
    <property type="entry name" value="YVTN repeat-like/Quinoprotein amine dehydrogenase"/>
    <property type="match status" value="2"/>
</dbReference>
<dbReference type="Proteomes" id="UP001596395">
    <property type="component" value="Unassembled WGS sequence"/>
</dbReference>
<accession>A0ABD5VCF4</accession>
<dbReference type="InterPro" id="IPR018391">
    <property type="entry name" value="PQQ_b-propeller_rpt"/>
</dbReference>
<dbReference type="RefSeq" id="WP_336350088.1">
    <property type="nucleotide sequence ID" value="NZ_JAZAQL010000002.1"/>
</dbReference>
<dbReference type="InterPro" id="IPR002372">
    <property type="entry name" value="PQQ_rpt_dom"/>
</dbReference>
<dbReference type="PANTHER" id="PTHR34512">
    <property type="entry name" value="CELL SURFACE PROTEIN"/>
    <property type="match status" value="1"/>
</dbReference>
<reference evidence="2 3" key="1">
    <citation type="journal article" date="2019" name="Int. J. Syst. Evol. Microbiol.">
        <title>The Global Catalogue of Microorganisms (GCM) 10K type strain sequencing project: providing services to taxonomists for standard genome sequencing and annotation.</title>
        <authorList>
            <consortium name="The Broad Institute Genomics Platform"/>
            <consortium name="The Broad Institute Genome Sequencing Center for Infectious Disease"/>
            <person name="Wu L."/>
            <person name="Ma J."/>
        </authorList>
    </citation>
    <scope>NUCLEOTIDE SEQUENCE [LARGE SCALE GENOMIC DNA]</scope>
    <source>
        <strain evidence="2 3">GX26</strain>
    </source>
</reference>
<comment type="caution">
    <text evidence="2">The sequence shown here is derived from an EMBL/GenBank/DDBJ whole genome shotgun (WGS) entry which is preliminary data.</text>
</comment>
<dbReference type="PANTHER" id="PTHR34512:SF30">
    <property type="entry name" value="OUTER MEMBRANE PROTEIN ASSEMBLY FACTOR BAMB"/>
    <property type="match status" value="1"/>
</dbReference>
<name>A0ABD5VCF4_9EURY</name>
<dbReference type="Pfam" id="PF13360">
    <property type="entry name" value="PQQ_2"/>
    <property type="match status" value="1"/>
</dbReference>